<proteinExistence type="predicted"/>
<keyword evidence="2" id="KW-1185">Reference proteome</keyword>
<evidence type="ECO:0000313" key="1">
    <source>
        <dbReference type="EMBL" id="MDO9708909.1"/>
    </source>
</evidence>
<dbReference type="EMBL" id="JAUTWS010000009">
    <property type="protein sequence ID" value="MDO9708909.1"/>
    <property type="molecule type" value="Genomic_DNA"/>
</dbReference>
<evidence type="ECO:0000313" key="2">
    <source>
        <dbReference type="Proteomes" id="UP001243009"/>
    </source>
</evidence>
<gene>
    <name evidence="1" type="ORF">Q7A36_11200</name>
</gene>
<dbReference type="RefSeq" id="WP_305103776.1">
    <property type="nucleotide sequence ID" value="NZ_JAUTWS010000009.1"/>
</dbReference>
<comment type="caution">
    <text evidence="1">The sequence shown here is derived from an EMBL/GenBank/DDBJ whole genome shotgun (WGS) entry which is preliminary data.</text>
</comment>
<accession>A0ABT9DYC1</accession>
<protein>
    <submittedName>
        <fullName evidence="1">Uncharacterized protein</fullName>
    </submittedName>
</protein>
<dbReference type="Proteomes" id="UP001243009">
    <property type="component" value="Unassembled WGS sequence"/>
</dbReference>
<name>A0ABT9DYC1_9PROT</name>
<organism evidence="1 2">
    <name type="scientific">Paracraurococcus lichenis</name>
    <dbReference type="NCBI Taxonomy" id="3064888"/>
    <lineage>
        <taxon>Bacteria</taxon>
        <taxon>Pseudomonadati</taxon>
        <taxon>Pseudomonadota</taxon>
        <taxon>Alphaproteobacteria</taxon>
        <taxon>Acetobacterales</taxon>
        <taxon>Roseomonadaceae</taxon>
        <taxon>Paracraurococcus</taxon>
    </lineage>
</organism>
<sequence length="79" mass="8946">MLPTTILIDGTPKCVVRPNDGKALNRFLRNARPYLLGTRLDAAITHRTADERERARWQEALDLHRASGGEEEEFFGTPL</sequence>
<reference evidence="1 2" key="1">
    <citation type="submission" date="2023-08" db="EMBL/GenBank/DDBJ databases">
        <title>The draft genome sequence of Paracraurococcus sp. LOR1-02.</title>
        <authorList>
            <person name="Kingkaew E."/>
            <person name="Tanasupawat S."/>
        </authorList>
    </citation>
    <scope>NUCLEOTIDE SEQUENCE [LARGE SCALE GENOMIC DNA]</scope>
    <source>
        <strain evidence="1 2">LOR1-02</strain>
    </source>
</reference>